<organism evidence="2 3">
    <name type="scientific">Lachnoclostridium phytofermentans</name>
    <dbReference type="NCBI Taxonomy" id="66219"/>
    <lineage>
        <taxon>Bacteria</taxon>
        <taxon>Bacillati</taxon>
        <taxon>Bacillota</taxon>
        <taxon>Clostridia</taxon>
        <taxon>Lachnospirales</taxon>
        <taxon>Lachnospiraceae</taxon>
    </lineage>
</organism>
<dbReference type="AlphaFoldDB" id="A0A3D2X3K7"/>
<sequence>MFEFFKKIWQNRVSKVILLALSSIILVIFLSTVSGLRISPLTQYIFILLWWQSLFYVKNIQIAAFDLECVWTSTVKVK</sequence>
<comment type="caution">
    <text evidence="2">The sequence shown here is derived from an EMBL/GenBank/DDBJ whole genome shotgun (WGS) entry which is preliminary data.</text>
</comment>
<evidence type="ECO:0000313" key="2">
    <source>
        <dbReference type="EMBL" id="HCL00948.1"/>
    </source>
</evidence>
<feature type="transmembrane region" description="Helical" evidence="1">
    <location>
        <begin position="41"/>
        <end position="57"/>
    </location>
</feature>
<gene>
    <name evidence="2" type="ORF">DHW61_00740</name>
</gene>
<reference evidence="2 3" key="1">
    <citation type="journal article" date="2018" name="Nat. Biotechnol.">
        <title>A standardized bacterial taxonomy based on genome phylogeny substantially revises the tree of life.</title>
        <authorList>
            <person name="Parks D.H."/>
            <person name="Chuvochina M."/>
            <person name="Waite D.W."/>
            <person name="Rinke C."/>
            <person name="Skarshewski A."/>
            <person name="Chaumeil P.A."/>
            <person name="Hugenholtz P."/>
        </authorList>
    </citation>
    <scope>NUCLEOTIDE SEQUENCE [LARGE SCALE GENOMIC DNA]</scope>
    <source>
        <strain evidence="2">UBA11728</strain>
    </source>
</reference>
<feature type="transmembrane region" description="Helical" evidence="1">
    <location>
        <begin position="16"/>
        <end position="35"/>
    </location>
</feature>
<dbReference type="EMBL" id="DPVV01000028">
    <property type="protein sequence ID" value="HCL00948.1"/>
    <property type="molecule type" value="Genomic_DNA"/>
</dbReference>
<proteinExistence type="predicted"/>
<keyword evidence="1" id="KW-1133">Transmembrane helix</keyword>
<keyword evidence="1" id="KW-0812">Transmembrane</keyword>
<name>A0A3D2X3K7_9FIRM</name>
<dbReference type="Proteomes" id="UP000262969">
    <property type="component" value="Unassembled WGS sequence"/>
</dbReference>
<accession>A0A3D2X3K7</accession>
<protein>
    <submittedName>
        <fullName evidence="2">Uncharacterized protein</fullName>
    </submittedName>
</protein>
<evidence type="ECO:0000256" key="1">
    <source>
        <dbReference type="SAM" id="Phobius"/>
    </source>
</evidence>
<evidence type="ECO:0000313" key="3">
    <source>
        <dbReference type="Proteomes" id="UP000262969"/>
    </source>
</evidence>
<keyword evidence="1" id="KW-0472">Membrane</keyword>